<accession>A0A4P2QAR0</accession>
<proteinExistence type="predicted"/>
<name>A0A4P2QAR0_SORCE</name>
<organism evidence="2 3">
    <name type="scientific">Sorangium cellulosum</name>
    <name type="common">Polyangium cellulosum</name>
    <dbReference type="NCBI Taxonomy" id="56"/>
    <lineage>
        <taxon>Bacteria</taxon>
        <taxon>Pseudomonadati</taxon>
        <taxon>Myxococcota</taxon>
        <taxon>Polyangia</taxon>
        <taxon>Polyangiales</taxon>
        <taxon>Polyangiaceae</taxon>
        <taxon>Sorangium</taxon>
    </lineage>
</organism>
<dbReference type="Proteomes" id="UP000295781">
    <property type="component" value="Chromosome"/>
</dbReference>
<protein>
    <submittedName>
        <fullName evidence="2">Uncharacterized protein</fullName>
    </submittedName>
</protein>
<evidence type="ECO:0000313" key="3">
    <source>
        <dbReference type="Proteomes" id="UP000295781"/>
    </source>
</evidence>
<reference evidence="2 3" key="1">
    <citation type="submission" date="2015-09" db="EMBL/GenBank/DDBJ databases">
        <title>Sorangium comparison.</title>
        <authorList>
            <person name="Zaburannyi N."/>
            <person name="Bunk B."/>
            <person name="Overmann J."/>
            <person name="Mueller R."/>
        </authorList>
    </citation>
    <scope>NUCLEOTIDE SEQUENCE [LARGE SCALE GENOMIC DNA]</scope>
    <source>
        <strain evidence="2 3">So ceGT47</strain>
    </source>
</reference>
<feature type="region of interest" description="Disordered" evidence="1">
    <location>
        <begin position="206"/>
        <end position="231"/>
    </location>
</feature>
<gene>
    <name evidence="2" type="ORF">SOCEGT47_069270</name>
</gene>
<dbReference type="RefSeq" id="WP_129353927.1">
    <property type="nucleotide sequence ID" value="NZ_CP012670.1"/>
</dbReference>
<evidence type="ECO:0000256" key="1">
    <source>
        <dbReference type="SAM" id="MobiDB-lite"/>
    </source>
</evidence>
<sequence length="313" mass="31886">MPGHQSTRILSLLILSSALGCVQEPPSGRVVHGGGTRAGGANVGGSAGAYTPEAPPEPRAPPALPIMIDPGGAHAFRCAVRLRLDVTPVAGERRLLRVVAENATDQPLALDLPDRCPNGLVELDGLGPGYDYYGTCNAGSCLGAGSTRRVALGPGEARPIAEATIALRGAPPCTSALPPGQHVVRASVRTANVPVCTAEAVLEVPGAARPRSPPSSPPPSGPPQSTPASSDPYACQSPTDCVLSCPAPAGCCGWPCGCRHAIHRDHRAAFEANFEETCARPPRCPAVACIFERAVGATCRNGRCVATSTPGGL</sequence>
<feature type="compositionally biased region" description="Pro residues" evidence="1">
    <location>
        <begin position="211"/>
        <end position="225"/>
    </location>
</feature>
<evidence type="ECO:0000313" key="2">
    <source>
        <dbReference type="EMBL" id="AUX26366.1"/>
    </source>
</evidence>
<feature type="region of interest" description="Disordered" evidence="1">
    <location>
        <begin position="30"/>
        <end position="56"/>
    </location>
</feature>
<dbReference type="AlphaFoldDB" id="A0A4P2QAR0"/>
<feature type="compositionally biased region" description="Gly residues" evidence="1">
    <location>
        <begin position="31"/>
        <end position="47"/>
    </location>
</feature>
<dbReference type="EMBL" id="CP012670">
    <property type="protein sequence ID" value="AUX26366.1"/>
    <property type="molecule type" value="Genomic_DNA"/>
</dbReference>